<evidence type="ECO:0000313" key="3">
    <source>
        <dbReference type="EMBL" id="KAG9511352.1"/>
    </source>
</evidence>
<proteinExistence type="predicted"/>
<dbReference type="Proteomes" id="UP000825002">
    <property type="component" value="Unassembled WGS sequence"/>
</dbReference>
<protein>
    <submittedName>
        <fullName evidence="3">Uncharacterized protein</fullName>
    </submittedName>
</protein>
<feature type="signal peptide" evidence="2">
    <location>
        <begin position="1"/>
        <end position="19"/>
    </location>
</feature>
<keyword evidence="4" id="KW-1185">Reference proteome</keyword>
<feature type="chain" id="PRO_5047283744" evidence="2">
    <location>
        <begin position="20"/>
        <end position="321"/>
    </location>
</feature>
<organism evidence="3 4">
    <name type="scientific">Fragariocoptes setiger</name>
    <dbReference type="NCBI Taxonomy" id="1670756"/>
    <lineage>
        <taxon>Eukaryota</taxon>
        <taxon>Metazoa</taxon>
        <taxon>Ecdysozoa</taxon>
        <taxon>Arthropoda</taxon>
        <taxon>Chelicerata</taxon>
        <taxon>Arachnida</taxon>
        <taxon>Acari</taxon>
        <taxon>Acariformes</taxon>
        <taxon>Trombidiformes</taxon>
        <taxon>Prostigmata</taxon>
        <taxon>Eupodina</taxon>
        <taxon>Eriophyoidea</taxon>
        <taxon>Phytoptidae</taxon>
        <taxon>Fragariocoptes</taxon>
    </lineage>
</organism>
<reference evidence="3 4" key="1">
    <citation type="submission" date="2020-10" db="EMBL/GenBank/DDBJ databases">
        <authorList>
            <person name="Klimov P.B."/>
            <person name="Dyachkov S.M."/>
            <person name="Chetverikov P.E."/>
        </authorList>
    </citation>
    <scope>NUCLEOTIDE SEQUENCE [LARGE SCALE GENOMIC DNA]</scope>
    <source>
        <strain evidence="3">BMOC 18-1129-001#AD2665</strain>
        <tissue evidence="3">Entire mites</tissue>
    </source>
</reference>
<evidence type="ECO:0000313" key="4">
    <source>
        <dbReference type="Proteomes" id="UP000825002"/>
    </source>
</evidence>
<name>A0ABQ7SD86_9ACAR</name>
<feature type="compositionally biased region" description="Low complexity" evidence="1">
    <location>
        <begin position="48"/>
        <end position="62"/>
    </location>
</feature>
<feature type="compositionally biased region" description="Low complexity" evidence="1">
    <location>
        <begin position="29"/>
        <end position="40"/>
    </location>
</feature>
<accession>A0ABQ7SD86</accession>
<gene>
    <name evidence="3" type="ORF">GZH46_00067</name>
</gene>
<sequence>MRSLLLLSIVAITWYCTLTLDIAECDSNVRSDNANNSDSNSLKKKHNQSMNGNNDSNSNNYYNVRNFNQVREYARGRYQSLFGRPGHKINEEYVEKNVPSMKTVHFSKIMDSLLANELLNKQDLGSWQPEPLPDETEFDHNSPSVNSIHSMSPIDMARRLPDIIPTLYRNEQLVSPQLIDRDRFIRNKRSLTFWRKISHFLRKSDTKEDDDLSSLSMSSLSTTSTTTPDSLLEPNDIDDDKQQRPQGGKQVVQRSTRMLGATQALSHIMSTRNHTSNIEVSTSINNNTHVRDRQVARCWLNAISCFGSRPQSEQQSVSHRK</sequence>
<evidence type="ECO:0000256" key="2">
    <source>
        <dbReference type="SAM" id="SignalP"/>
    </source>
</evidence>
<evidence type="ECO:0000256" key="1">
    <source>
        <dbReference type="SAM" id="MobiDB-lite"/>
    </source>
</evidence>
<feature type="region of interest" description="Disordered" evidence="1">
    <location>
        <begin position="29"/>
        <end position="62"/>
    </location>
</feature>
<feature type="region of interest" description="Disordered" evidence="1">
    <location>
        <begin position="208"/>
        <end position="254"/>
    </location>
</feature>
<feature type="compositionally biased region" description="Low complexity" evidence="1">
    <location>
        <begin position="213"/>
        <end position="232"/>
    </location>
</feature>
<comment type="caution">
    <text evidence="3">The sequence shown here is derived from an EMBL/GenBank/DDBJ whole genome shotgun (WGS) entry which is preliminary data.</text>
</comment>
<dbReference type="EMBL" id="JAIFTH010000008">
    <property type="protein sequence ID" value="KAG9511352.1"/>
    <property type="molecule type" value="Genomic_DNA"/>
</dbReference>
<keyword evidence="2" id="KW-0732">Signal</keyword>